<evidence type="ECO:0000313" key="4">
    <source>
        <dbReference type="Proteomes" id="UP000501982"/>
    </source>
</evidence>
<reference evidence="1 3" key="1">
    <citation type="submission" date="2015-09" db="EMBL/GenBank/DDBJ databases">
        <authorList>
            <consortium name="Pathogen Informatics"/>
        </authorList>
    </citation>
    <scope>NUCLEOTIDE SEQUENCE [LARGE SCALE GENOMIC DNA]</scope>
    <source>
        <strain evidence="1 3">2789STDY5608872</strain>
    </source>
</reference>
<dbReference type="Proteomes" id="UP000501982">
    <property type="component" value="Chromosome"/>
</dbReference>
<sequence>MFTNYFIKKKIQALVSDAAKRPHRSLSLDEARSLLVLYNIEDHEDVMRALEPLRKAKKDIKTCVYVPSGGADIPFDDSNIPVHIKNDLNAWGFPSDSVLEKVGALKADILIDITRPGCYALQYIALRHPSAFKVGIKYPGQEWYDLGLTVTDKDDIQYLFGQILFYLRSIRAK</sequence>
<protein>
    <submittedName>
        <fullName evidence="1">Uncharacterized protein</fullName>
    </submittedName>
</protein>
<name>A0A173V658_PARDI</name>
<dbReference type="EMBL" id="CYXP01000006">
    <property type="protein sequence ID" value="CUN21737.1"/>
    <property type="molecule type" value="Genomic_DNA"/>
</dbReference>
<reference evidence="2 4" key="2">
    <citation type="submission" date="2020-04" db="EMBL/GenBank/DDBJ databases">
        <title>Complete Genomes and Methylome analysis of CBBP consortium that reverse antibiotic-induced susceptibility to vancomycin-resistant Enterococcus faecium infection.</title>
        <authorList>
            <person name="Fomenkov A."/>
            <person name="Zhang Z."/>
            <person name="Pamer E."/>
            <person name="Roberts R.J."/>
        </authorList>
    </citation>
    <scope>NUCLEOTIDE SEQUENCE [LARGE SCALE GENOMIC DNA]</scope>
    <source>
        <strain evidence="4">CBBP</strain>
        <strain evidence="2">CBBP-1</strain>
    </source>
</reference>
<dbReference type="RefSeq" id="WP_048928418.1">
    <property type="nucleotide sequence ID" value="NZ_CP051672.1"/>
</dbReference>
<accession>A0A173V658</accession>
<dbReference type="EMBL" id="CP051672">
    <property type="protein sequence ID" value="QJE27987.1"/>
    <property type="molecule type" value="Genomic_DNA"/>
</dbReference>
<organism evidence="1 3">
    <name type="scientific">Parabacteroides distasonis</name>
    <dbReference type="NCBI Taxonomy" id="823"/>
    <lineage>
        <taxon>Bacteria</taxon>
        <taxon>Pseudomonadati</taxon>
        <taxon>Bacteroidota</taxon>
        <taxon>Bacteroidia</taxon>
        <taxon>Bacteroidales</taxon>
        <taxon>Tannerellaceae</taxon>
        <taxon>Parabacteroides</taxon>
    </lineage>
</organism>
<gene>
    <name evidence="1" type="ORF">ERS852429_02571</name>
    <name evidence="2" type="ORF">HHO38_06395</name>
</gene>
<evidence type="ECO:0000313" key="1">
    <source>
        <dbReference type="EMBL" id="CUN21737.1"/>
    </source>
</evidence>
<evidence type="ECO:0000313" key="2">
    <source>
        <dbReference type="EMBL" id="QJE27987.1"/>
    </source>
</evidence>
<dbReference type="AlphaFoldDB" id="A0A173V658"/>
<proteinExistence type="predicted"/>
<dbReference type="InterPro" id="IPR054207">
    <property type="entry name" value="DUF6913"/>
</dbReference>
<dbReference type="Pfam" id="PF21857">
    <property type="entry name" value="DUF6913"/>
    <property type="match status" value="1"/>
</dbReference>
<evidence type="ECO:0000313" key="3">
    <source>
        <dbReference type="Proteomes" id="UP000095591"/>
    </source>
</evidence>
<dbReference type="Proteomes" id="UP000095591">
    <property type="component" value="Unassembled WGS sequence"/>
</dbReference>